<feature type="transmembrane region" description="Helical" evidence="1">
    <location>
        <begin position="194"/>
        <end position="211"/>
    </location>
</feature>
<dbReference type="RefSeq" id="XP_034240046.1">
    <property type="nucleotide sequence ID" value="XM_034384155.1"/>
</dbReference>
<dbReference type="GO" id="GO:0000139">
    <property type="term" value="C:Golgi membrane"/>
    <property type="evidence" value="ECO:0007669"/>
    <property type="project" value="InterPro"/>
</dbReference>
<dbReference type="GeneID" id="117644582"/>
<feature type="transmembrane region" description="Helical" evidence="1">
    <location>
        <begin position="123"/>
        <end position="143"/>
    </location>
</feature>
<dbReference type="PANTHER" id="PTHR12892">
    <property type="entry name" value="FGF RECEPTOR ACTIVATING PROTEIN 1"/>
    <property type="match status" value="1"/>
</dbReference>
<dbReference type="InterPro" id="IPR019402">
    <property type="entry name" value="CWH43_N"/>
</dbReference>
<dbReference type="KEGG" id="tpal:117644582"/>
<keyword evidence="1" id="KW-0812">Transmembrane</keyword>
<evidence type="ECO:0000256" key="1">
    <source>
        <dbReference type="SAM" id="Phobius"/>
    </source>
</evidence>
<dbReference type="Proteomes" id="UP000515158">
    <property type="component" value="Unplaced"/>
</dbReference>
<reference evidence="4" key="1">
    <citation type="submission" date="2025-08" db="UniProtKB">
        <authorList>
            <consortium name="RefSeq"/>
        </authorList>
    </citation>
    <scope>IDENTIFICATION</scope>
    <source>
        <tissue evidence="4">Total insect</tissue>
    </source>
</reference>
<keyword evidence="1" id="KW-1133">Transmembrane helix</keyword>
<protein>
    <submittedName>
        <fullName evidence="4">Post-GPI attachment to proteins factor 2-like</fullName>
    </submittedName>
</protein>
<dbReference type="AlphaFoldDB" id="A0A6P8YSL2"/>
<dbReference type="InParanoid" id="A0A6P8YSL2"/>
<evidence type="ECO:0000313" key="3">
    <source>
        <dbReference type="Proteomes" id="UP000515158"/>
    </source>
</evidence>
<gene>
    <name evidence="4" type="primary">LOC117644582</name>
</gene>
<feature type="transmembrane region" description="Helical" evidence="1">
    <location>
        <begin position="32"/>
        <end position="50"/>
    </location>
</feature>
<name>A0A6P8YSL2_THRPL</name>
<dbReference type="InterPro" id="IPR039545">
    <property type="entry name" value="PGAP2"/>
</dbReference>
<dbReference type="FunCoup" id="A0A6P8YSL2">
    <property type="interactions" value="29"/>
</dbReference>
<dbReference type="GO" id="GO:0006506">
    <property type="term" value="P:GPI anchor biosynthetic process"/>
    <property type="evidence" value="ECO:0007669"/>
    <property type="project" value="TreeGrafter"/>
</dbReference>
<organism evidence="4">
    <name type="scientific">Thrips palmi</name>
    <name type="common">Melon thrips</name>
    <dbReference type="NCBI Taxonomy" id="161013"/>
    <lineage>
        <taxon>Eukaryota</taxon>
        <taxon>Metazoa</taxon>
        <taxon>Ecdysozoa</taxon>
        <taxon>Arthropoda</taxon>
        <taxon>Hexapoda</taxon>
        <taxon>Insecta</taxon>
        <taxon>Pterygota</taxon>
        <taxon>Neoptera</taxon>
        <taxon>Paraneoptera</taxon>
        <taxon>Thysanoptera</taxon>
        <taxon>Terebrantia</taxon>
        <taxon>Thripoidea</taxon>
        <taxon>Thripidae</taxon>
        <taxon>Thrips</taxon>
    </lineage>
</organism>
<evidence type="ECO:0000259" key="2">
    <source>
        <dbReference type="Pfam" id="PF10277"/>
    </source>
</evidence>
<keyword evidence="3" id="KW-1185">Reference proteome</keyword>
<accession>A0A6P8YSL2</accession>
<dbReference type="OrthoDB" id="68581at2759"/>
<keyword evidence="1" id="KW-0472">Membrane</keyword>
<feature type="transmembrane region" description="Helical" evidence="1">
    <location>
        <begin position="155"/>
        <end position="174"/>
    </location>
</feature>
<dbReference type="PANTHER" id="PTHR12892:SF17">
    <property type="entry name" value="POST-GPI ATTACHMENT TO PROTEINS FACTOR 2-LIKE"/>
    <property type="match status" value="1"/>
</dbReference>
<feature type="transmembrane region" description="Helical" evidence="1">
    <location>
        <begin position="80"/>
        <end position="102"/>
    </location>
</feature>
<proteinExistence type="predicted"/>
<sequence length="281" mass="32230">MLPVENQVPASLSRSRTLVLLSISFRQMCTGAVLLPFLGLLTCLITAYIFQPDDIHETHCRVYNIIPSISAITGVSPQRYLWRICVAFHVGPRVVIAFVYYAHYLSVIMQRPLSERPRFIKHLRLCFWLSMIEIGTLCGVTYVSNRENYPLHEKIFIGFMVSSLVYMLTLVRLIRALRPDMTPNEFNSYRIKKGLFVVSIVSTVGLIVFFLKHRLLCHDMAFSWFAFCEYVVASCNMAYHFTVVLDFPAEHIMVGKGLSVQLLSESNVDVEELPTVHQKKE</sequence>
<dbReference type="GO" id="GO:0005789">
    <property type="term" value="C:endoplasmic reticulum membrane"/>
    <property type="evidence" value="ECO:0007669"/>
    <property type="project" value="TreeGrafter"/>
</dbReference>
<dbReference type="Pfam" id="PF10277">
    <property type="entry name" value="Frag1"/>
    <property type="match status" value="1"/>
</dbReference>
<evidence type="ECO:0000313" key="4">
    <source>
        <dbReference type="RefSeq" id="XP_034240046.1"/>
    </source>
</evidence>
<feature type="domain" description="CWH43-like N-terminal" evidence="2">
    <location>
        <begin position="28"/>
        <end position="248"/>
    </location>
</feature>